<protein>
    <recommendedName>
        <fullName evidence="1">SprT-like domain-containing protein</fullName>
    </recommendedName>
</protein>
<dbReference type="GO" id="GO:0006974">
    <property type="term" value="P:DNA damage response"/>
    <property type="evidence" value="ECO:0007669"/>
    <property type="project" value="UniProtKB-ARBA"/>
</dbReference>
<sequence length="197" mass="22263">MEVSWSKRLTKTAGITKCKRTIRTVNGTASTTHHAAISLSEKVIDSSYRLRDTLIHEMCHAAVWLINNANESHGPYWKSWAAAARRIHPELPSIDRCHNYDIEYKYIYECSRCKTTIGRHSKSLDTTKKVCGRCRGPLVLTQPNGTPLKSQPLNPFAKFVKENYKSTKVRLQSIDVASSHKDVMTSLSQQFKSASPN</sequence>
<dbReference type="GeneTree" id="ENSGT00440000040163"/>
<dbReference type="Ensembl" id="ENSCINT00000001757.3">
    <property type="protein sequence ID" value="ENSCINP00000001757.3"/>
    <property type="gene ID" value="ENSCING00000000971.3"/>
</dbReference>
<organism evidence="2 3">
    <name type="scientific">Ciona intestinalis</name>
    <name type="common">Transparent sea squirt</name>
    <name type="synonym">Ascidia intestinalis</name>
    <dbReference type="NCBI Taxonomy" id="7719"/>
    <lineage>
        <taxon>Eukaryota</taxon>
        <taxon>Metazoa</taxon>
        <taxon>Chordata</taxon>
        <taxon>Tunicata</taxon>
        <taxon>Ascidiacea</taxon>
        <taxon>Phlebobranchia</taxon>
        <taxon>Cionidae</taxon>
        <taxon>Ciona</taxon>
    </lineage>
</organism>
<keyword evidence="3" id="KW-1185">Reference proteome</keyword>
<dbReference type="HOGENOM" id="CLU_012966_1_0_1"/>
<proteinExistence type="predicted"/>
<reference evidence="2" key="3">
    <citation type="submission" date="2025-08" db="UniProtKB">
        <authorList>
            <consortium name="Ensembl"/>
        </authorList>
    </citation>
    <scope>IDENTIFICATION</scope>
</reference>
<dbReference type="STRING" id="7719.ENSCINP00000001757"/>
<dbReference type="EMBL" id="EAAA01001021">
    <property type="status" value="NOT_ANNOTATED_CDS"/>
    <property type="molecule type" value="Genomic_DNA"/>
</dbReference>
<dbReference type="PANTHER" id="PTHR23099:SF0">
    <property type="entry name" value="GERM CELL NUCLEAR ACIDIC PROTEIN"/>
    <property type="match status" value="1"/>
</dbReference>
<name>F7AS59_CIOIN</name>
<feature type="domain" description="SprT-like" evidence="1">
    <location>
        <begin position="1"/>
        <end position="141"/>
    </location>
</feature>
<dbReference type="Pfam" id="PF17283">
    <property type="entry name" value="Zn_ribbon_SprT"/>
    <property type="match status" value="1"/>
</dbReference>
<dbReference type="Proteomes" id="UP000008144">
    <property type="component" value="Chromosome 12"/>
</dbReference>
<dbReference type="AlphaFoldDB" id="F7AS59"/>
<evidence type="ECO:0000313" key="2">
    <source>
        <dbReference type="Ensembl" id="ENSCINP00000001757.3"/>
    </source>
</evidence>
<accession>F7AS59</accession>
<dbReference type="OMA" id="CHNYDIE"/>
<reference evidence="2" key="4">
    <citation type="submission" date="2025-09" db="UniProtKB">
        <authorList>
            <consortium name="Ensembl"/>
        </authorList>
    </citation>
    <scope>IDENTIFICATION</scope>
</reference>
<reference evidence="3" key="1">
    <citation type="journal article" date="2002" name="Science">
        <title>The draft genome of Ciona intestinalis: insights into chordate and vertebrate origins.</title>
        <authorList>
            <person name="Dehal P."/>
            <person name="Satou Y."/>
            <person name="Campbell R.K."/>
            <person name="Chapman J."/>
            <person name="Degnan B."/>
            <person name="De Tomaso A."/>
            <person name="Davidson B."/>
            <person name="Di Gregorio A."/>
            <person name="Gelpke M."/>
            <person name="Goodstein D.M."/>
            <person name="Harafuji N."/>
            <person name="Hastings K.E."/>
            <person name="Ho I."/>
            <person name="Hotta K."/>
            <person name="Huang W."/>
            <person name="Kawashima T."/>
            <person name="Lemaire P."/>
            <person name="Martinez D."/>
            <person name="Meinertzhagen I.A."/>
            <person name="Necula S."/>
            <person name="Nonaka M."/>
            <person name="Putnam N."/>
            <person name="Rash S."/>
            <person name="Saiga H."/>
            <person name="Satake M."/>
            <person name="Terry A."/>
            <person name="Yamada L."/>
            <person name="Wang H.G."/>
            <person name="Awazu S."/>
            <person name="Azumi K."/>
            <person name="Boore J."/>
            <person name="Branno M."/>
            <person name="Chin-Bow S."/>
            <person name="DeSantis R."/>
            <person name="Doyle S."/>
            <person name="Francino P."/>
            <person name="Keys D.N."/>
            <person name="Haga S."/>
            <person name="Hayashi H."/>
            <person name="Hino K."/>
            <person name="Imai K.S."/>
            <person name="Inaba K."/>
            <person name="Kano S."/>
            <person name="Kobayashi K."/>
            <person name="Kobayashi M."/>
            <person name="Lee B.I."/>
            <person name="Makabe K.W."/>
            <person name="Manohar C."/>
            <person name="Matassi G."/>
            <person name="Medina M."/>
            <person name="Mochizuki Y."/>
            <person name="Mount S."/>
            <person name="Morishita T."/>
            <person name="Miura S."/>
            <person name="Nakayama A."/>
            <person name="Nishizaka S."/>
            <person name="Nomoto H."/>
            <person name="Ohta F."/>
            <person name="Oishi K."/>
            <person name="Rigoutsos I."/>
            <person name="Sano M."/>
            <person name="Sasaki A."/>
            <person name="Sasakura Y."/>
            <person name="Shoguchi E."/>
            <person name="Shin-i T."/>
            <person name="Spagnuolo A."/>
            <person name="Stainier D."/>
            <person name="Suzuki M.M."/>
            <person name="Tassy O."/>
            <person name="Takatori N."/>
            <person name="Tokuoka M."/>
            <person name="Yagi K."/>
            <person name="Yoshizaki F."/>
            <person name="Wada S."/>
            <person name="Zhang C."/>
            <person name="Hyatt P.D."/>
            <person name="Larimer F."/>
            <person name="Detter C."/>
            <person name="Doggett N."/>
            <person name="Glavina T."/>
            <person name="Hawkins T."/>
            <person name="Richardson P."/>
            <person name="Lucas S."/>
            <person name="Kohara Y."/>
            <person name="Levine M."/>
            <person name="Satoh N."/>
            <person name="Rokhsar D.S."/>
        </authorList>
    </citation>
    <scope>NUCLEOTIDE SEQUENCE [LARGE SCALE GENOMIC DNA]</scope>
</reference>
<reference evidence="2" key="2">
    <citation type="journal article" date="2008" name="Genome Biol.">
        <title>Improved genome assembly and evidence-based global gene model set for the chordate Ciona intestinalis: new insight into intron and operon populations.</title>
        <authorList>
            <person name="Satou Y."/>
            <person name="Mineta K."/>
            <person name="Ogasawara M."/>
            <person name="Sasakura Y."/>
            <person name="Shoguchi E."/>
            <person name="Ueno K."/>
            <person name="Yamada L."/>
            <person name="Matsumoto J."/>
            <person name="Wasserscheid J."/>
            <person name="Dewar K."/>
            <person name="Wiley G.B."/>
            <person name="Macmil S.L."/>
            <person name="Roe B.A."/>
            <person name="Zeller R.W."/>
            <person name="Hastings K.E."/>
            <person name="Lemaire P."/>
            <person name="Lindquist E."/>
            <person name="Endo T."/>
            <person name="Hotta K."/>
            <person name="Inaba K."/>
        </authorList>
    </citation>
    <scope>NUCLEOTIDE SEQUENCE [LARGE SCALE GENOMIC DNA]</scope>
    <source>
        <strain evidence="2">wild type</strain>
    </source>
</reference>
<dbReference type="InterPro" id="IPR006640">
    <property type="entry name" value="SprT-like_domain"/>
</dbReference>
<dbReference type="InterPro" id="IPR035240">
    <property type="entry name" value="SprT_Zn_ribbon"/>
</dbReference>
<dbReference type="PANTHER" id="PTHR23099">
    <property type="entry name" value="TRANSCRIPTIONAL REGULATOR"/>
    <property type="match status" value="1"/>
</dbReference>
<evidence type="ECO:0000259" key="1">
    <source>
        <dbReference type="SMART" id="SM00731"/>
    </source>
</evidence>
<dbReference type="InParanoid" id="F7AS59"/>
<evidence type="ECO:0000313" key="3">
    <source>
        <dbReference type="Proteomes" id="UP000008144"/>
    </source>
</evidence>
<dbReference type="Pfam" id="PF10263">
    <property type="entry name" value="SprT-like"/>
    <property type="match status" value="1"/>
</dbReference>
<dbReference type="SMART" id="SM00731">
    <property type="entry name" value="SprT"/>
    <property type="match status" value="1"/>
</dbReference>